<dbReference type="Proteomes" id="UP001059663">
    <property type="component" value="Chromosome"/>
</dbReference>
<name>A0AC61U4Q8_9MICO</name>
<evidence type="ECO:0000313" key="2">
    <source>
        <dbReference type="Proteomes" id="UP001059663"/>
    </source>
</evidence>
<dbReference type="EMBL" id="CP087977">
    <property type="protein sequence ID" value="UUZ45024.1"/>
    <property type="molecule type" value="Genomic_DNA"/>
</dbReference>
<reference evidence="1" key="1">
    <citation type="submission" date="2021-11" db="EMBL/GenBank/DDBJ databases">
        <title>Study of the species diversity of bacterial strains isolated from a unique natural object - Shulgan-Tash cave (Bashkiria).</title>
        <authorList>
            <person name="Sazanova A.L."/>
            <person name="Chirak E.R."/>
            <person name="Safronova V.I."/>
        </authorList>
    </citation>
    <scope>NUCLEOTIDE SEQUENCE</scope>
    <source>
        <strain evidence="1">P1</strain>
    </source>
</reference>
<sequence length="76" mass="8375">MDWANEIGVPDLEQFEKDSDSPELRAKVDADTREARRVGATGTPTFLIGRDLIVGAQPTEAFQQAIDEQLEALEDS</sequence>
<gene>
    <name evidence="1" type="ORF">LP422_01275</name>
</gene>
<organism evidence="1 2">
    <name type="scientific">Janibacter limosus</name>
    <dbReference type="NCBI Taxonomy" id="53458"/>
    <lineage>
        <taxon>Bacteria</taxon>
        <taxon>Bacillati</taxon>
        <taxon>Actinomycetota</taxon>
        <taxon>Actinomycetes</taxon>
        <taxon>Micrococcales</taxon>
        <taxon>Intrasporangiaceae</taxon>
        <taxon>Janibacter</taxon>
    </lineage>
</organism>
<protein>
    <submittedName>
        <fullName evidence="1">DsbA family protein</fullName>
    </submittedName>
</protein>
<proteinExistence type="predicted"/>
<evidence type="ECO:0000313" key="1">
    <source>
        <dbReference type="EMBL" id="UUZ45024.1"/>
    </source>
</evidence>
<accession>A0AC61U4Q8</accession>